<comment type="caution">
    <text evidence="2">The sequence shown here is derived from an EMBL/GenBank/DDBJ whole genome shotgun (WGS) entry which is preliminary data.</text>
</comment>
<dbReference type="EMBL" id="BDGG01000015">
    <property type="protein sequence ID" value="GAV07305.1"/>
    <property type="molecule type" value="Genomic_DNA"/>
</dbReference>
<evidence type="ECO:0000256" key="1">
    <source>
        <dbReference type="SAM" id="MobiDB-lite"/>
    </source>
</evidence>
<evidence type="ECO:0000313" key="2">
    <source>
        <dbReference type="EMBL" id="GAV07305.1"/>
    </source>
</evidence>
<sequence>MDASKTQTVCSIPITAKITLIQHAWTTSAGMVSVNATATRALFPSLLRKTIFQKWKCVLVPLLKKCTRKTEKTDCREDYLKCTAEDARSIGHCTCIAKIKNKYYKNSKNNIRCETTEAPTTTTKLTTTTTPTTTTTTIRKTTVTNTRTTTTARRTVAPTKPITTTTTTTSTTSTTTTLPSTTTTTTTTTTTRTPTTTTPSTISTTADPLDCSWQGPDHCERKVARNSRCSGVPGVPGQCYCNENDKWFPDVKNIESDSLKKQLRCARPLNLSCLEDADCNGPGRPHNIQSLSCLVTSPDGRGTCGCPEGSKDSPTGYQPDADRIRCQCDRENYWFENVKKRSRYLECFRTEDYFRLFWQTLDT</sequence>
<name>A0A1D1W155_RAMVA</name>
<dbReference type="AlphaFoldDB" id="A0A1D1W155"/>
<proteinExistence type="predicted"/>
<evidence type="ECO:0000313" key="3">
    <source>
        <dbReference type="Proteomes" id="UP000186922"/>
    </source>
</evidence>
<dbReference type="Proteomes" id="UP000186922">
    <property type="component" value="Unassembled WGS sequence"/>
</dbReference>
<keyword evidence="3" id="KW-1185">Reference proteome</keyword>
<gene>
    <name evidence="2" type="primary">RvY_17158</name>
    <name evidence="2" type="synonym">RvY_17158.1</name>
    <name evidence="2" type="ORF">RvY_17158-1</name>
</gene>
<dbReference type="STRING" id="947166.A0A1D1W155"/>
<organism evidence="2 3">
    <name type="scientific">Ramazzottius varieornatus</name>
    <name type="common">Water bear</name>
    <name type="synonym">Tardigrade</name>
    <dbReference type="NCBI Taxonomy" id="947166"/>
    <lineage>
        <taxon>Eukaryota</taxon>
        <taxon>Metazoa</taxon>
        <taxon>Ecdysozoa</taxon>
        <taxon>Tardigrada</taxon>
        <taxon>Eutardigrada</taxon>
        <taxon>Parachela</taxon>
        <taxon>Hypsibioidea</taxon>
        <taxon>Ramazzottiidae</taxon>
        <taxon>Ramazzottius</taxon>
    </lineage>
</organism>
<reference evidence="2 3" key="1">
    <citation type="journal article" date="2016" name="Nat. Commun.">
        <title>Extremotolerant tardigrade genome and improved radiotolerance of human cultured cells by tardigrade-unique protein.</title>
        <authorList>
            <person name="Hashimoto T."/>
            <person name="Horikawa D.D."/>
            <person name="Saito Y."/>
            <person name="Kuwahara H."/>
            <person name="Kozuka-Hata H."/>
            <person name="Shin-I T."/>
            <person name="Minakuchi Y."/>
            <person name="Ohishi K."/>
            <person name="Motoyama A."/>
            <person name="Aizu T."/>
            <person name="Enomoto A."/>
            <person name="Kondo K."/>
            <person name="Tanaka S."/>
            <person name="Hara Y."/>
            <person name="Koshikawa S."/>
            <person name="Sagara H."/>
            <person name="Miura T."/>
            <person name="Yokobori S."/>
            <person name="Miyagawa K."/>
            <person name="Suzuki Y."/>
            <person name="Kubo T."/>
            <person name="Oyama M."/>
            <person name="Kohara Y."/>
            <person name="Fujiyama A."/>
            <person name="Arakawa K."/>
            <person name="Katayama T."/>
            <person name="Toyoda A."/>
            <person name="Kunieda T."/>
        </authorList>
    </citation>
    <scope>NUCLEOTIDE SEQUENCE [LARGE SCALE GENOMIC DNA]</scope>
    <source>
        <strain evidence="2 3">YOKOZUNA-1</strain>
    </source>
</reference>
<feature type="region of interest" description="Disordered" evidence="1">
    <location>
        <begin position="162"/>
        <end position="203"/>
    </location>
</feature>
<protein>
    <submittedName>
        <fullName evidence="2">Uncharacterized protein</fullName>
    </submittedName>
</protein>
<accession>A0A1D1W155</accession>